<reference evidence="1 2" key="1">
    <citation type="journal article" date="2013" name="Mar. Genomics">
        <title>Expression of sulfatases in Rhodopirellula baltica and the diversity of sulfatases in the genus Rhodopirellula.</title>
        <authorList>
            <person name="Wegner C.E."/>
            <person name="Richter-Heitmann T."/>
            <person name="Klindworth A."/>
            <person name="Klockow C."/>
            <person name="Richter M."/>
            <person name="Achstetter T."/>
            <person name="Glockner F.O."/>
            <person name="Harder J."/>
        </authorList>
    </citation>
    <scope>NUCLEOTIDE SEQUENCE [LARGE SCALE GENOMIC DNA]</scope>
    <source>
        <strain evidence="1 2">SM1</strain>
    </source>
</reference>
<sequence>MRKRSDAVVSSAVEIGLSPDVSDVGSFVFANADESLRDFRYDVASCRICVA</sequence>
<dbReference type="AlphaFoldDB" id="M5RGN4"/>
<dbReference type="EMBL" id="ANOG01000684">
    <property type="protein sequence ID" value="EMI18281.1"/>
    <property type="molecule type" value="Genomic_DNA"/>
</dbReference>
<gene>
    <name evidence="1" type="ORF">RMSM_04794</name>
</gene>
<proteinExistence type="predicted"/>
<protein>
    <submittedName>
        <fullName evidence="1">Uncharacterized protein</fullName>
    </submittedName>
</protein>
<keyword evidence="2" id="KW-1185">Reference proteome</keyword>
<dbReference type="PATRIC" id="fig|1265738.3.peg.4818"/>
<evidence type="ECO:0000313" key="2">
    <source>
        <dbReference type="Proteomes" id="UP000011991"/>
    </source>
</evidence>
<dbReference type="Proteomes" id="UP000011991">
    <property type="component" value="Unassembled WGS sequence"/>
</dbReference>
<evidence type="ECO:0000313" key="1">
    <source>
        <dbReference type="EMBL" id="EMI18281.1"/>
    </source>
</evidence>
<accession>M5RGN4</accession>
<name>M5RGN4_9BACT</name>
<comment type="caution">
    <text evidence="1">The sequence shown here is derived from an EMBL/GenBank/DDBJ whole genome shotgun (WGS) entry which is preliminary data.</text>
</comment>
<organism evidence="1 2">
    <name type="scientific">Rhodopirellula maiorica SM1</name>
    <dbReference type="NCBI Taxonomy" id="1265738"/>
    <lineage>
        <taxon>Bacteria</taxon>
        <taxon>Pseudomonadati</taxon>
        <taxon>Planctomycetota</taxon>
        <taxon>Planctomycetia</taxon>
        <taxon>Pirellulales</taxon>
        <taxon>Pirellulaceae</taxon>
        <taxon>Novipirellula</taxon>
    </lineage>
</organism>